<reference evidence="2" key="2">
    <citation type="journal article" date="2015" name="Data Brief">
        <title>Shoot transcriptome of the giant reed, Arundo donax.</title>
        <authorList>
            <person name="Barrero R.A."/>
            <person name="Guerrero F.D."/>
            <person name="Moolhuijzen P."/>
            <person name="Goolsby J.A."/>
            <person name="Tidwell J."/>
            <person name="Bellgard S.E."/>
            <person name="Bellgard M.I."/>
        </authorList>
    </citation>
    <scope>NUCLEOTIDE SEQUENCE</scope>
    <source>
        <tissue evidence="2">Shoot tissue taken approximately 20 cm above the soil surface</tissue>
    </source>
</reference>
<dbReference type="EMBL" id="GBRH01244288">
    <property type="protein sequence ID" value="JAD53607.1"/>
    <property type="molecule type" value="Transcribed_RNA"/>
</dbReference>
<sequence>MSIQILNPKGMNSGKIISWSTT</sequence>
<feature type="region of interest" description="Disordered" evidence="1">
    <location>
        <begin position="1"/>
        <end position="22"/>
    </location>
</feature>
<reference evidence="2" key="1">
    <citation type="submission" date="2014-09" db="EMBL/GenBank/DDBJ databases">
        <authorList>
            <person name="Magalhaes I.L.F."/>
            <person name="Oliveira U."/>
            <person name="Santos F.R."/>
            <person name="Vidigal T.H.D.A."/>
            <person name="Brescovit A.D."/>
            <person name="Santos A.J."/>
        </authorList>
    </citation>
    <scope>NUCLEOTIDE SEQUENCE</scope>
    <source>
        <tissue evidence="2">Shoot tissue taken approximately 20 cm above the soil surface</tissue>
    </source>
</reference>
<dbReference type="AlphaFoldDB" id="A0A0A9B2U9"/>
<evidence type="ECO:0000313" key="2">
    <source>
        <dbReference type="EMBL" id="JAD53607.1"/>
    </source>
</evidence>
<evidence type="ECO:0000256" key="1">
    <source>
        <dbReference type="SAM" id="MobiDB-lite"/>
    </source>
</evidence>
<name>A0A0A9B2U9_ARUDO</name>
<accession>A0A0A9B2U9</accession>
<protein>
    <submittedName>
        <fullName evidence="2">Uncharacterized protein</fullName>
    </submittedName>
</protein>
<proteinExistence type="predicted"/>
<organism evidence="2">
    <name type="scientific">Arundo donax</name>
    <name type="common">Giant reed</name>
    <name type="synonym">Donax arundinaceus</name>
    <dbReference type="NCBI Taxonomy" id="35708"/>
    <lineage>
        <taxon>Eukaryota</taxon>
        <taxon>Viridiplantae</taxon>
        <taxon>Streptophyta</taxon>
        <taxon>Embryophyta</taxon>
        <taxon>Tracheophyta</taxon>
        <taxon>Spermatophyta</taxon>
        <taxon>Magnoliopsida</taxon>
        <taxon>Liliopsida</taxon>
        <taxon>Poales</taxon>
        <taxon>Poaceae</taxon>
        <taxon>PACMAD clade</taxon>
        <taxon>Arundinoideae</taxon>
        <taxon>Arundineae</taxon>
        <taxon>Arundo</taxon>
    </lineage>
</organism>